<keyword evidence="12" id="KW-0408">Iron</keyword>
<feature type="domain" description="FAD-binding FR-type" evidence="18">
    <location>
        <begin position="8"/>
        <end position="118"/>
    </location>
</feature>
<evidence type="ECO:0000256" key="6">
    <source>
        <dbReference type="ARBA" id="ARBA00022630"/>
    </source>
</evidence>
<keyword evidence="13" id="KW-0411">Iron-sulfur</keyword>
<dbReference type="InterPro" id="IPR001433">
    <property type="entry name" value="OxRdtase_FAD/NAD-bd"/>
</dbReference>
<dbReference type="PANTHER" id="PTHR47354:SF8">
    <property type="entry name" value="1,2-PHENYLACETYL-COA EPOXIDASE, SUBUNIT E"/>
    <property type="match status" value="1"/>
</dbReference>
<dbReference type="InterPro" id="IPR012675">
    <property type="entry name" value="Beta-grasp_dom_sf"/>
</dbReference>
<dbReference type="InterPro" id="IPR008333">
    <property type="entry name" value="Cbr1-like_FAD-bd_dom"/>
</dbReference>
<protein>
    <recommendedName>
        <fullName evidence="4">nitric oxide dioxygenase</fullName>
        <ecNumber evidence="4">1.14.12.17</ecNumber>
    </recommendedName>
</protein>
<keyword evidence="7" id="KW-0001">2Fe-2S</keyword>
<dbReference type="GO" id="GO:0050660">
    <property type="term" value="F:flavin adenine dinucleotide binding"/>
    <property type="evidence" value="ECO:0007669"/>
    <property type="project" value="TreeGrafter"/>
</dbReference>
<dbReference type="Pfam" id="PF00970">
    <property type="entry name" value="FAD_binding_6"/>
    <property type="match status" value="1"/>
</dbReference>
<gene>
    <name evidence="19" type="ORF">GP644_13545</name>
</gene>
<evidence type="ECO:0000256" key="13">
    <source>
        <dbReference type="ARBA" id="ARBA00023014"/>
    </source>
</evidence>
<evidence type="ECO:0000256" key="12">
    <source>
        <dbReference type="ARBA" id="ARBA00023004"/>
    </source>
</evidence>
<dbReference type="PROSITE" id="PS51384">
    <property type="entry name" value="FAD_FR"/>
    <property type="match status" value="1"/>
</dbReference>
<dbReference type="Gene3D" id="3.40.50.80">
    <property type="entry name" value="Nucleotide-binding domain of ferredoxin-NADP reductase (FNR) module"/>
    <property type="match status" value="1"/>
</dbReference>
<dbReference type="RefSeq" id="WP_158980027.1">
    <property type="nucleotide sequence ID" value="NZ_WSFO01000008.1"/>
</dbReference>
<dbReference type="InterPro" id="IPR017927">
    <property type="entry name" value="FAD-bd_FR_type"/>
</dbReference>
<comment type="caution">
    <text evidence="19">The sequence shown here is derived from an EMBL/GenBank/DDBJ whole genome shotgun (WGS) entry which is preliminary data.</text>
</comment>
<evidence type="ECO:0000256" key="11">
    <source>
        <dbReference type="ARBA" id="ARBA00023002"/>
    </source>
</evidence>
<evidence type="ECO:0000256" key="9">
    <source>
        <dbReference type="ARBA" id="ARBA00022827"/>
    </source>
</evidence>
<dbReference type="EC" id="1.14.12.17" evidence="4"/>
<evidence type="ECO:0000313" key="20">
    <source>
        <dbReference type="Proteomes" id="UP000441586"/>
    </source>
</evidence>
<evidence type="ECO:0000256" key="4">
    <source>
        <dbReference type="ARBA" id="ARBA00012229"/>
    </source>
</evidence>
<evidence type="ECO:0000259" key="17">
    <source>
        <dbReference type="PROSITE" id="PS51085"/>
    </source>
</evidence>
<evidence type="ECO:0000256" key="15">
    <source>
        <dbReference type="ARBA" id="ARBA00048649"/>
    </source>
</evidence>
<dbReference type="Pfam" id="PF00111">
    <property type="entry name" value="Fer2"/>
    <property type="match status" value="1"/>
</dbReference>
<keyword evidence="11" id="KW-0560">Oxidoreductase</keyword>
<dbReference type="Gene3D" id="3.10.20.30">
    <property type="match status" value="1"/>
</dbReference>
<dbReference type="FunFam" id="3.40.50.80:FF:000010">
    <property type="entry name" value="Flavohemoprotein"/>
    <property type="match status" value="1"/>
</dbReference>
<dbReference type="SUPFAM" id="SSF52343">
    <property type="entry name" value="Ferredoxin reductase-like, C-terminal NADP-linked domain"/>
    <property type="match status" value="1"/>
</dbReference>
<evidence type="ECO:0000256" key="8">
    <source>
        <dbReference type="ARBA" id="ARBA00022723"/>
    </source>
</evidence>
<evidence type="ECO:0000256" key="3">
    <source>
        <dbReference type="ARBA" id="ARBA00006401"/>
    </source>
</evidence>
<dbReference type="GO" id="GO:0051537">
    <property type="term" value="F:2 iron, 2 sulfur cluster binding"/>
    <property type="evidence" value="ECO:0007669"/>
    <property type="project" value="UniProtKB-KW"/>
</dbReference>
<comment type="catalytic activity">
    <reaction evidence="15">
        <text>2 nitric oxide + NADH + 2 O2 = 2 nitrate + NAD(+) + H(+)</text>
        <dbReference type="Rhea" id="RHEA:19469"/>
        <dbReference type="ChEBI" id="CHEBI:15378"/>
        <dbReference type="ChEBI" id="CHEBI:15379"/>
        <dbReference type="ChEBI" id="CHEBI:16480"/>
        <dbReference type="ChEBI" id="CHEBI:17632"/>
        <dbReference type="ChEBI" id="CHEBI:57540"/>
        <dbReference type="ChEBI" id="CHEBI:57945"/>
        <dbReference type="EC" id="1.14.12.17"/>
    </reaction>
</comment>
<keyword evidence="9" id="KW-0274">FAD</keyword>
<dbReference type="InterPro" id="IPR001041">
    <property type="entry name" value="2Fe-2S_ferredoxin-type"/>
</dbReference>
<dbReference type="SUPFAM" id="SSF54292">
    <property type="entry name" value="2Fe-2S ferredoxin-like"/>
    <property type="match status" value="1"/>
</dbReference>
<dbReference type="Proteomes" id="UP000441586">
    <property type="component" value="Unassembled WGS sequence"/>
</dbReference>
<evidence type="ECO:0000313" key="19">
    <source>
        <dbReference type="EMBL" id="KAE9628788.1"/>
    </source>
</evidence>
<comment type="similarity">
    <text evidence="3">In the C-terminal section; belongs to the flavoprotein pyridine nucleotide cytochrome reductase family.</text>
</comment>
<dbReference type="GO" id="GO:0046872">
    <property type="term" value="F:metal ion binding"/>
    <property type="evidence" value="ECO:0007669"/>
    <property type="project" value="UniProtKB-KW"/>
</dbReference>
<dbReference type="CDD" id="cd06184">
    <property type="entry name" value="flavohem_like_fad_nad_binding"/>
    <property type="match status" value="1"/>
</dbReference>
<dbReference type="InterPro" id="IPR017938">
    <property type="entry name" value="Riboflavin_synthase-like_b-brl"/>
</dbReference>
<dbReference type="CDD" id="cd00207">
    <property type="entry name" value="fer2"/>
    <property type="match status" value="1"/>
</dbReference>
<evidence type="ECO:0000256" key="1">
    <source>
        <dbReference type="ARBA" id="ARBA00001970"/>
    </source>
</evidence>
<dbReference type="Pfam" id="PF00175">
    <property type="entry name" value="NAD_binding_1"/>
    <property type="match status" value="1"/>
</dbReference>
<evidence type="ECO:0000256" key="14">
    <source>
        <dbReference type="ARBA" id="ARBA00023027"/>
    </source>
</evidence>
<keyword evidence="14" id="KW-0520">NAD</keyword>
<evidence type="ECO:0000256" key="16">
    <source>
        <dbReference type="ARBA" id="ARBA00049433"/>
    </source>
</evidence>
<keyword evidence="6" id="KW-0285">Flavoprotein</keyword>
<comment type="cofactor">
    <cofactor evidence="2">
        <name>FAD</name>
        <dbReference type="ChEBI" id="CHEBI:57692"/>
    </cofactor>
</comment>
<dbReference type="PROSITE" id="PS51085">
    <property type="entry name" value="2FE2S_FER_2"/>
    <property type="match status" value="1"/>
</dbReference>
<feature type="domain" description="2Fe-2S ferredoxin-type" evidence="17">
    <location>
        <begin position="272"/>
        <end position="354"/>
    </location>
</feature>
<reference evidence="19 20" key="1">
    <citation type="submission" date="2019-12" db="EMBL/GenBank/DDBJ databases">
        <authorList>
            <person name="Zhang Y.-J."/>
        </authorList>
    </citation>
    <scope>NUCLEOTIDE SEQUENCE [LARGE SCALE GENOMIC DNA]</scope>
    <source>
        <strain evidence="19 20">H18S-6</strain>
    </source>
</reference>
<dbReference type="Gene3D" id="2.40.30.10">
    <property type="entry name" value="Translation factors"/>
    <property type="match status" value="1"/>
</dbReference>
<sequence length="354" mass="38449">MQPNRATPQTRDYTVTRKKTESDNIMSFYLNPTTGACPDFVPGDYLIFTVPDEQGVPVKREYSISQRSSDGLRVTIKHETAPQDKDVPPGIASSYFHSKLSEGDTVTAYGPAGKFALNQASDRPVVLLSGGVGQTPLLAMLQALAAQDSRETVFIHACEHGGVHALGQEVRDLQSSFDKLTSHVCYANPRPQDGGYDSSGFVTRALLQQLMPKTPAEYYLCGPGAFMEAMYALLLSLGVDEDLIYYEFFGPATLLKPTRSKSAPTPQAANMPQITFAQSGMQVAWDPDIPNLLELAEEHGVMADYSCRAGTCDTCKTRVTAGEVEYPEEPMERPGTGFALLCCAVPKGDVTLDI</sequence>
<dbReference type="InterPro" id="IPR050415">
    <property type="entry name" value="MRET"/>
</dbReference>
<dbReference type="PANTHER" id="PTHR47354">
    <property type="entry name" value="NADH OXIDOREDUCTASE HCR"/>
    <property type="match status" value="1"/>
</dbReference>
<evidence type="ECO:0000256" key="5">
    <source>
        <dbReference type="ARBA" id="ARBA00022617"/>
    </source>
</evidence>
<comment type="catalytic activity">
    <reaction evidence="16">
        <text>2 nitric oxide + NADPH + 2 O2 = 2 nitrate + NADP(+) + H(+)</text>
        <dbReference type="Rhea" id="RHEA:19465"/>
        <dbReference type="ChEBI" id="CHEBI:15378"/>
        <dbReference type="ChEBI" id="CHEBI:15379"/>
        <dbReference type="ChEBI" id="CHEBI:16480"/>
        <dbReference type="ChEBI" id="CHEBI:17632"/>
        <dbReference type="ChEBI" id="CHEBI:57783"/>
        <dbReference type="ChEBI" id="CHEBI:58349"/>
        <dbReference type="EC" id="1.14.12.17"/>
    </reaction>
</comment>
<dbReference type="InterPro" id="IPR039261">
    <property type="entry name" value="FNR_nucleotide-bd"/>
</dbReference>
<dbReference type="PRINTS" id="PR00406">
    <property type="entry name" value="CYTB5RDTASE"/>
</dbReference>
<evidence type="ECO:0000256" key="7">
    <source>
        <dbReference type="ARBA" id="ARBA00022714"/>
    </source>
</evidence>
<comment type="cofactor">
    <cofactor evidence="1">
        <name>heme b</name>
        <dbReference type="ChEBI" id="CHEBI:60344"/>
    </cofactor>
</comment>
<proteinExistence type="inferred from homology"/>
<keyword evidence="10" id="KW-0521">NADP</keyword>
<evidence type="ECO:0000256" key="10">
    <source>
        <dbReference type="ARBA" id="ARBA00022857"/>
    </source>
</evidence>
<organism evidence="19 20">
    <name type="scientific">Parasedimentitalea maritima</name>
    <dbReference type="NCBI Taxonomy" id="2578117"/>
    <lineage>
        <taxon>Bacteria</taxon>
        <taxon>Pseudomonadati</taxon>
        <taxon>Pseudomonadota</taxon>
        <taxon>Alphaproteobacteria</taxon>
        <taxon>Rhodobacterales</taxon>
        <taxon>Paracoccaceae</taxon>
        <taxon>Parasedimentitalea</taxon>
    </lineage>
</organism>
<evidence type="ECO:0000256" key="2">
    <source>
        <dbReference type="ARBA" id="ARBA00001974"/>
    </source>
</evidence>
<keyword evidence="8" id="KW-0479">Metal-binding</keyword>
<accession>A0A6A4RDC1</accession>
<name>A0A6A4RDC1_9RHOB</name>
<evidence type="ECO:0000259" key="18">
    <source>
        <dbReference type="PROSITE" id="PS51384"/>
    </source>
</evidence>
<dbReference type="SUPFAM" id="SSF63380">
    <property type="entry name" value="Riboflavin synthase domain-like"/>
    <property type="match status" value="1"/>
</dbReference>
<dbReference type="AlphaFoldDB" id="A0A6A4RDC1"/>
<keyword evidence="5" id="KW-0349">Heme</keyword>
<dbReference type="GO" id="GO:0008941">
    <property type="term" value="F:nitric oxide dioxygenase NAD(P)H activity"/>
    <property type="evidence" value="ECO:0007669"/>
    <property type="project" value="UniProtKB-EC"/>
</dbReference>
<dbReference type="EMBL" id="WSFO01000008">
    <property type="protein sequence ID" value="KAE9628788.1"/>
    <property type="molecule type" value="Genomic_DNA"/>
</dbReference>
<dbReference type="InterPro" id="IPR036010">
    <property type="entry name" value="2Fe-2S_ferredoxin-like_sf"/>
</dbReference>